<evidence type="ECO:0000256" key="20">
    <source>
        <dbReference type="ARBA" id="ARBA00029709"/>
    </source>
</evidence>
<dbReference type="SMART" id="SM00488">
    <property type="entry name" value="DEXDc2"/>
    <property type="match status" value="1"/>
</dbReference>
<dbReference type="GO" id="GO:0015934">
    <property type="term" value="C:large ribosomal subunit"/>
    <property type="evidence" value="ECO:0007669"/>
    <property type="project" value="InterPro"/>
</dbReference>
<dbReference type="Gene3D" id="3.100.10.10">
    <property type="match status" value="1"/>
</dbReference>
<evidence type="ECO:0000256" key="9">
    <source>
        <dbReference type="ARBA" id="ARBA00022801"/>
    </source>
</evidence>
<dbReference type="GO" id="GO:0043139">
    <property type="term" value="F:5'-3' DNA helicase activity"/>
    <property type="evidence" value="ECO:0007669"/>
    <property type="project" value="UniProtKB-EC"/>
</dbReference>
<evidence type="ECO:0000256" key="8">
    <source>
        <dbReference type="ARBA" id="ARBA00022741"/>
    </source>
</evidence>
<dbReference type="PANTHER" id="PTHR11472">
    <property type="entry name" value="DNA REPAIR DEAD HELICASE RAD3/XP-D SUBFAMILY MEMBER"/>
    <property type="match status" value="1"/>
</dbReference>
<keyword evidence="9" id="KW-0378">Hydrolase</keyword>
<dbReference type="GO" id="GO:0005524">
    <property type="term" value="F:ATP binding"/>
    <property type="evidence" value="ECO:0007669"/>
    <property type="project" value="UniProtKB-KW"/>
</dbReference>
<evidence type="ECO:0000256" key="6">
    <source>
        <dbReference type="ARBA" id="ARBA00017386"/>
    </source>
</evidence>
<dbReference type="OrthoDB" id="267079at2759"/>
<feature type="region of interest" description="Disordered" evidence="29">
    <location>
        <begin position="106"/>
        <end position="163"/>
    </location>
</feature>
<dbReference type="PROSITE" id="PS51193">
    <property type="entry name" value="HELICASE_ATP_BIND_2"/>
    <property type="match status" value="1"/>
</dbReference>
<keyword evidence="15" id="KW-0238">DNA-binding</keyword>
<name>A0A0A2KM63_PENIT</name>
<evidence type="ECO:0000256" key="4">
    <source>
        <dbReference type="ARBA" id="ARBA00008435"/>
    </source>
</evidence>
<protein>
    <recommendedName>
        <fullName evidence="6">ATP-dependent DNA helicase CHL1</fullName>
        <ecNumber evidence="22">5.6.2.3</ecNumber>
    </recommendedName>
    <alternativeName>
        <fullName evidence="5">ATP-dependent DNA helicase chl1</fullName>
    </alternativeName>
    <alternativeName>
        <fullName evidence="20">Chromosome loss protein 1</fullName>
    </alternativeName>
    <alternativeName>
        <fullName evidence="23 24">DNA 5'-3' helicase CHL1</fullName>
    </alternativeName>
    <alternativeName>
        <fullName evidence="27">L29</fullName>
    </alternativeName>
    <alternativeName>
        <fullName evidence="21">Large ribosomal subunit protein uL15</fullName>
    </alternativeName>
</protein>
<dbReference type="GO" id="GO:0003735">
    <property type="term" value="F:structural constituent of ribosome"/>
    <property type="evidence" value="ECO:0007669"/>
    <property type="project" value="InterPro"/>
</dbReference>
<comment type="similarity">
    <text evidence="4">Belongs to the DEAD box helicase family. DEAH subfamily. DDX11/CHL1 sub-subfamily.</text>
</comment>
<dbReference type="InterPro" id="IPR021131">
    <property type="entry name" value="Ribosomal_uL15/eL18"/>
</dbReference>
<keyword evidence="17" id="KW-0539">Nucleus</keyword>
<dbReference type="Pfam" id="PF06733">
    <property type="entry name" value="DEAD_2"/>
    <property type="match status" value="1"/>
</dbReference>
<proteinExistence type="inferred from homology"/>
<dbReference type="NCBIfam" id="TIGR00604">
    <property type="entry name" value="rad3"/>
    <property type="match status" value="1"/>
</dbReference>
<keyword evidence="19" id="KW-0131">Cell cycle</keyword>
<evidence type="ECO:0000256" key="14">
    <source>
        <dbReference type="ARBA" id="ARBA00023014"/>
    </source>
</evidence>
<evidence type="ECO:0000256" key="2">
    <source>
        <dbReference type="ARBA" id="ARBA00004123"/>
    </source>
</evidence>
<dbReference type="GO" id="GO:0016818">
    <property type="term" value="F:hydrolase activity, acting on acid anhydrides, in phosphorus-containing anhydrides"/>
    <property type="evidence" value="ECO:0007669"/>
    <property type="project" value="InterPro"/>
</dbReference>
<dbReference type="GO" id="GO:0051536">
    <property type="term" value="F:iron-sulfur cluster binding"/>
    <property type="evidence" value="ECO:0007669"/>
    <property type="project" value="UniProtKB-KW"/>
</dbReference>
<comment type="cofactor">
    <cofactor evidence="1">
        <name>[4Fe-4S] cluster</name>
        <dbReference type="ChEBI" id="CHEBI:49883"/>
    </cofactor>
</comment>
<evidence type="ECO:0000256" key="13">
    <source>
        <dbReference type="ARBA" id="ARBA00023004"/>
    </source>
</evidence>
<dbReference type="InterPro" id="IPR006554">
    <property type="entry name" value="Helicase-like_DEXD_c2"/>
</dbReference>
<dbReference type="InterPro" id="IPR006555">
    <property type="entry name" value="ATP-dep_Helicase_C"/>
</dbReference>
<gene>
    <name evidence="31" type="ORF">PITC_079190</name>
</gene>
<dbReference type="InterPro" id="IPR045028">
    <property type="entry name" value="DinG/Rad3-like"/>
</dbReference>
<dbReference type="HOGENOM" id="CLU_006515_2_0_1"/>
<dbReference type="InterPro" id="IPR027417">
    <property type="entry name" value="P-loop_NTPase"/>
</dbReference>
<evidence type="ECO:0000256" key="23">
    <source>
        <dbReference type="ARBA" id="ARBA00044998"/>
    </source>
</evidence>
<comment type="subcellular location">
    <subcellularLocation>
        <location evidence="2">Nucleus</location>
    </subcellularLocation>
</comment>
<evidence type="ECO:0000256" key="27">
    <source>
        <dbReference type="ARBA" id="ARBA00080124"/>
    </source>
</evidence>
<dbReference type="InterPro" id="IPR001196">
    <property type="entry name" value="Ribosomal_uL15_CS"/>
</dbReference>
<dbReference type="InterPro" id="IPR030878">
    <property type="entry name" value="Ribosomal_uL15"/>
</dbReference>
<keyword evidence="12 28" id="KW-0689">Ribosomal protein</keyword>
<keyword evidence="7" id="KW-0479">Metal-binding</keyword>
<evidence type="ECO:0000256" key="7">
    <source>
        <dbReference type="ARBA" id="ARBA00022723"/>
    </source>
</evidence>
<keyword evidence="18 28" id="KW-0687">Ribonucleoprotein</keyword>
<dbReference type="AlphaFoldDB" id="A0A0A2KM63"/>
<evidence type="ECO:0000313" key="31">
    <source>
        <dbReference type="EMBL" id="KGO65440.1"/>
    </source>
</evidence>
<evidence type="ECO:0000256" key="24">
    <source>
        <dbReference type="ARBA" id="ARBA00045008"/>
    </source>
</evidence>
<evidence type="ECO:0000256" key="22">
    <source>
        <dbReference type="ARBA" id="ARBA00044969"/>
    </source>
</evidence>
<keyword evidence="13" id="KW-0408">Iron</keyword>
<dbReference type="Gene3D" id="3.40.50.300">
    <property type="entry name" value="P-loop containing nucleotide triphosphate hydrolases"/>
    <property type="match status" value="3"/>
</dbReference>
<dbReference type="HAMAP" id="MF_01341">
    <property type="entry name" value="Ribosomal_uL15"/>
    <property type="match status" value="1"/>
</dbReference>
<feature type="compositionally biased region" description="Acidic residues" evidence="29">
    <location>
        <begin position="128"/>
        <end position="148"/>
    </location>
</feature>
<evidence type="ECO:0000256" key="17">
    <source>
        <dbReference type="ARBA" id="ARBA00023242"/>
    </source>
</evidence>
<keyword evidence="32" id="KW-1185">Reference proteome</keyword>
<dbReference type="STRING" id="40296.A0A0A2KM63"/>
<evidence type="ECO:0000259" key="30">
    <source>
        <dbReference type="PROSITE" id="PS51193"/>
    </source>
</evidence>
<evidence type="ECO:0000256" key="5">
    <source>
        <dbReference type="ARBA" id="ARBA00016387"/>
    </source>
</evidence>
<evidence type="ECO:0000256" key="18">
    <source>
        <dbReference type="ARBA" id="ARBA00023274"/>
    </source>
</evidence>
<evidence type="ECO:0000256" key="16">
    <source>
        <dbReference type="ARBA" id="ARBA00023235"/>
    </source>
</evidence>
<dbReference type="GO" id="GO:0005634">
    <property type="term" value="C:nucleus"/>
    <property type="evidence" value="ECO:0007669"/>
    <property type="project" value="UniProtKB-SubCell"/>
</dbReference>
<dbReference type="GO" id="GO:0034085">
    <property type="term" value="P:establishment of sister chromatid cohesion"/>
    <property type="evidence" value="ECO:0007669"/>
    <property type="project" value="TreeGrafter"/>
</dbReference>
<dbReference type="GO" id="GO:0006974">
    <property type="term" value="P:DNA damage response"/>
    <property type="evidence" value="ECO:0007669"/>
    <property type="project" value="UniProtKB-ARBA"/>
</dbReference>
<evidence type="ECO:0000256" key="1">
    <source>
        <dbReference type="ARBA" id="ARBA00001966"/>
    </source>
</evidence>
<dbReference type="EC" id="5.6.2.3" evidence="22"/>
<dbReference type="SUPFAM" id="SSF52540">
    <property type="entry name" value="P-loop containing nucleoside triphosphate hydrolases"/>
    <property type="match status" value="1"/>
</dbReference>
<evidence type="ECO:0000256" key="3">
    <source>
        <dbReference type="ARBA" id="ARBA00007320"/>
    </source>
</evidence>
<evidence type="ECO:0000256" key="12">
    <source>
        <dbReference type="ARBA" id="ARBA00022980"/>
    </source>
</evidence>
<comment type="similarity">
    <text evidence="3 28">Belongs to the universal ribosomal protein uL15 family.</text>
</comment>
<dbReference type="PANTHER" id="PTHR11472:SF41">
    <property type="entry name" value="ATP-DEPENDENT DNA HELICASE DDX11-RELATED"/>
    <property type="match status" value="1"/>
</dbReference>
<dbReference type="Proteomes" id="UP000030104">
    <property type="component" value="Unassembled WGS sequence"/>
</dbReference>
<dbReference type="SUPFAM" id="SSF52080">
    <property type="entry name" value="Ribosomal proteins L15p and L18e"/>
    <property type="match status" value="1"/>
</dbReference>
<keyword evidence="14" id="KW-0411">Iron-sulfur</keyword>
<dbReference type="Pfam" id="PF13307">
    <property type="entry name" value="Helicase_C_2"/>
    <property type="match status" value="1"/>
</dbReference>
<evidence type="ECO:0000256" key="29">
    <source>
        <dbReference type="SAM" id="MobiDB-lite"/>
    </source>
</evidence>
<keyword evidence="10 31" id="KW-0347">Helicase</keyword>
<evidence type="ECO:0000256" key="15">
    <source>
        <dbReference type="ARBA" id="ARBA00023125"/>
    </source>
</evidence>
<comment type="catalytic activity">
    <reaction evidence="26">
        <text>ATP + H2O = ADP + phosphate + H(+)</text>
        <dbReference type="Rhea" id="RHEA:13065"/>
        <dbReference type="ChEBI" id="CHEBI:15377"/>
        <dbReference type="ChEBI" id="CHEBI:15378"/>
        <dbReference type="ChEBI" id="CHEBI:30616"/>
        <dbReference type="ChEBI" id="CHEBI:43474"/>
        <dbReference type="ChEBI" id="CHEBI:456216"/>
        <dbReference type="EC" id="5.6.2.3"/>
    </reaction>
</comment>
<organism evidence="31 32">
    <name type="scientific">Penicillium italicum</name>
    <name type="common">Blue mold</name>
    <dbReference type="NCBI Taxonomy" id="40296"/>
    <lineage>
        <taxon>Eukaryota</taxon>
        <taxon>Fungi</taxon>
        <taxon>Dikarya</taxon>
        <taxon>Ascomycota</taxon>
        <taxon>Pezizomycotina</taxon>
        <taxon>Eurotiomycetes</taxon>
        <taxon>Eurotiomycetidae</taxon>
        <taxon>Eurotiales</taxon>
        <taxon>Aspergillaceae</taxon>
        <taxon>Penicillium</taxon>
    </lineage>
</organism>
<dbReference type="GO" id="GO:0046872">
    <property type="term" value="F:metal ion binding"/>
    <property type="evidence" value="ECO:0007669"/>
    <property type="project" value="UniProtKB-KW"/>
</dbReference>
<reference evidence="31 32" key="1">
    <citation type="journal article" date="2015" name="Mol. Plant Microbe Interact.">
        <title>Genome, transcriptome, and functional analyses of Penicillium expansum provide new insights into secondary metabolism and pathogenicity.</title>
        <authorList>
            <person name="Ballester A.R."/>
            <person name="Marcet-Houben M."/>
            <person name="Levin E."/>
            <person name="Sela N."/>
            <person name="Selma-Lazaro C."/>
            <person name="Carmona L."/>
            <person name="Wisniewski M."/>
            <person name="Droby S."/>
            <person name="Gonzalez-Candelas L."/>
            <person name="Gabaldon T."/>
        </authorList>
    </citation>
    <scope>NUCLEOTIDE SEQUENCE [LARGE SCALE GENOMIC DNA]</scope>
    <source>
        <strain evidence="31 32">PHI-1</strain>
    </source>
</reference>
<dbReference type="FunFam" id="3.100.10.10:FF:000002">
    <property type="entry name" value="60S ribosomal protein L27a"/>
    <property type="match status" value="1"/>
</dbReference>
<feature type="region of interest" description="Disordered" evidence="29">
    <location>
        <begin position="935"/>
        <end position="956"/>
    </location>
</feature>
<dbReference type="EMBL" id="JQGA01001498">
    <property type="protein sequence ID" value="KGO65440.1"/>
    <property type="molecule type" value="Genomic_DNA"/>
</dbReference>
<evidence type="ECO:0000256" key="19">
    <source>
        <dbReference type="ARBA" id="ARBA00023306"/>
    </source>
</evidence>
<evidence type="ECO:0000313" key="32">
    <source>
        <dbReference type="Proteomes" id="UP000030104"/>
    </source>
</evidence>
<keyword evidence="11" id="KW-0067">ATP-binding</keyword>
<dbReference type="FunFam" id="3.40.50.300:FF:001372">
    <property type="entry name" value="ATP-dependent DNA helicase chl1"/>
    <property type="match status" value="1"/>
</dbReference>
<dbReference type="InterPro" id="IPR010614">
    <property type="entry name" value="RAD3-like_helicase_DEAD"/>
</dbReference>
<evidence type="ECO:0000256" key="26">
    <source>
        <dbReference type="ARBA" id="ARBA00048954"/>
    </source>
</evidence>
<accession>A0A0A2KM63</accession>
<dbReference type="FunFam" id="3.40.50.300:FF:002774">
    <property type="entry name" value="ATP-dependent DNA helicase chl1"/>
    <property type="match status" value="1"/>
</dbReference>
<dbReference type="PROSITE" id="PS00475">
    <property type="entry name" value="RIBOSOMAL_L15"/>
    <property type="match status" value="1"/>
</dbReference>
<evidence type="ECO:0000256" key="11">
    <source>
        <dbReference type="ARBA" id="ARBA00022840"/>
    </source>
</evidence>
<dbReference type="GO" id="GO:0006412">
    <property type="term" value="P:translation"/>
    <property type="evidence" value="ECO:0007669"/>
    <property type="project" value="InterPro"/>
</dbReference>
<evidence type="ECO:0000256" key="25">
    <source>
        <dbReference type="ARBA" id="ARBA00045702"/>
    </source>
</evidence>
<dbReference type="InterPro" id="IPR013020">
    <property type="entry name" value="Rad3/Chl1-like"/>
</dbReference>
<sequence>MDFHHPYTPYEIQLQFMQALYACLEDSKIAVFESPTGTGKSLSLICGSLTWLRDHKRKAFQETVDATCDDDEPEWMIEHAKRESRRAITEKRQEFEARLAKIRQEEERLKQAQDSTDRPRKKQRLDDSAPELVDDDDQFVLDDYDSDTDNQKRQTDSGNSDGLSASTLALLERFQGKFSTQKKDKEDDEDDEIKIFFCSRTHSQLSQFAGELRRVTFPSSLPSDLDPESKDDFSKLEERVKHLSLGSRKNLCINPKVRALENNTAINEKCLDLQQAGVAADKKCSFIPSKENEALALEFRDHALATVKDIEDIAQVGKKLGICPYYASRPVIKHSEIVTLPYPLLLQRSARETLNLSVKGHIVIIDEAHNLMDAIAGIHSVTVSLSQLQTAIGQLTTYARKFKNRLKGKNRNYVAQVIRLVSSIAEHMKTISQQKGPLEGPVQTSDLMAGKGVDQINPYKLSKYLQESKLARKVDGYLESSQQPQPGRPKDKTTMPVLFHIQSFLLPLMNPSEEGRLFFQKSQDDVLLRYMLLDPTNHFREIAEDARAVILAGGTMSPMSDYVNHLFSYLPPERLGTFSYGHVIPKSNLVAQSLTQGLMGNEFDFTYEARNSEKMITDLGRTIATLCQVIPDGVVAFFPSYDYLSHVLSVWKKAIPNGNGQSTLNLLERKKKILYESRDAVPTTDDLLREYTEAVESGSGALLLSIVGGKLSEGINFSDKLGRGVFIIGLPFPNIRSPVWQAKIQYLEEKTFKQASGSEPERKAAGKAAGRDFYENSCMRAVNQCIGRAIRHVNDYAAIIMIDRRMRVDVLKPYIVESPAEWKWRWLGLHDHGTSEFVSAHSKPGFQHPVDGTIPSTPNINGLVETPPPTRCLPVSRTPGSSESTPFPVPSESNSLSSIATRRAKFVISPVAISHQHITNLSFPYSRGHVSAGYGRVGKHRKSPGGRGMAGGQHHHRTNLDKFHPGYFGKVGMRYFHKTNQQFWKPTINVDKLWSLVPAEQRDAYLSGQKTDVAPVIDLLPLGYSKVLGKGRLPQIPVVVRARYVSRDAEEKIKAAGGVVELVA</sequence>
<keyword evidence="16" id="KW-0413">Isomerase</keyword>
<dbReference type="OMA" id="QTHQFRD"/>
<feature type="region of interest" description="Disordered" evidence="29">
    <location>
        <begin position="875"/>
        <end position="894"/>
    </location>
</feature>
<dbReference type="PhylomeDB" id="A0A0A2KM63"/>
<evidence type="ECO:0000256" key="28">
    <source>
        <dbReference type="RuleBase" id="RU003888"/>
    </source>
</evidence>
<feature type="domain" description="Helicase ATP-binding" evidence="30">
    <location>
        <begin position="1"/>
        <end position="418"/>
    </location>
</feature>
<dbReference type="CDD" id="cd18788">
    <property type="entry name" value="SF2_C_XPD"/>
    <property type="match status" value="1"/>
</dbReference>
<evidence type="ECO:0000256" key="21">
    <source>
        <dbReference type="ARBA" id="ARBA00035200"/>
    </source>
</evidence>
<feature type="compositionally biased region" description="Polar residues" evidence="29">
    <location>
        <begin position="878"/>
        <end position="894"/>
    </location>
</feature>
<keyword evidence="8" id="KW-0547">Nucleotide-binding</keyword>
<feature type="compositionally biased region" description="Basic and acidic residues" evidence="29">
    <location>
        <begin position="106"/>
        <end position="118"/>
    </location>
</feature>
<dbReference type="InterPro" id="IPR036227">
    <property type="entry name" value="Ribosomal_uL15/eL18_sf"/>
</dbReference>
<dbReference type="GO" id="GO:0006139">
    <property type="term" value="P:nucleobase-containing compound metabolic process"/>
    <property type="evidence" value="ECO:0007669"/>
    <property type="project" value="InterPro"/>
</dbReference>
<dbReference type="PROSITE" id="PS00690">
    <property type="entry name" value="DEAH_ATP_HELICASE"/>
    <property type="match status" value="1"/>
</dbReference>
<comment type="function">
    <text evidence="25">ATP-dependent DNA helicase important for chromosome transmission and normal cell cycle progression in G(2)/M. May have a role in changing DNA topology to allow the loading of proteins involved in maintaining sister chromatid cohesion in the vicinity of the centromeres. Has a specific role in chromosome segregation during meiosis II.</text>
</comment>
<dbReference type="GO" id="GO:0003677">
    <property type="term" value="F:DNA binding"/>
    <property type="evidence" value="ECO:0007669"/>
    <property type="project" value="UniProtKB-KW"/>
</dbReference>
<dbReference type="InterPro" id="IPR002464">
    <property type="entry name" value="DNA/RNA_helicase_DEAH_CS"/>
</dbReference>
<comment type="caution">
    <text evidence="31">The sequence shown here is derived from an EMBL/GenBank/DDBJ whole genome shotgun (WGS) entry which is preliminary data.</text>
</comment>
<dbReference type="SMART" id="SM00491">
    <property type="entry name" value="HELICc2"/>
    <property type="match status" value="1"/>
</dbReference>
<dbReference type="Pfam" id="PF00828">
    <property type="entry name" value="Ribosomal_L27A"/>
    <property type="match status" value="1"/>
</dbReference>
<evidence type="ECO:0000256" key="10">
    <source>
        <dbReference type="ARBA" id="ARBA00022806"/>
    </source>
</evidence>
<dbReference type="InterPro" id="IPR014013">
    <property type="entry name" value="Helic_SF1/SF2_ATP-bd_DinG/Rad3"/>
</dbReference>